<dbReference type="GO" id="GO:0016787">
    <property type="term" value="F:hydrolase activity"/>
    <property type="evidence" value="ECO:0007669"/>
    <property type="project" value="UniProtKB-KW"/>
</dbReference>
<gene>
    <name evidence="1" type="ORF">N9R04_08620</name>
</gene>
<keyword evidence="1" id="KW-0378">Hydrolase</keyword>
<dbReference type="InterPro" id="IPR038128">
    <property type="entry name" value="Gamma_PGA_hydro_sf"/>
</dbReference>
<proteinExistence type="predicted"/>
<dbReference type="RefSeq" id="WP_262856452.1">
    <property type="nucleotide sequence ID" value="NZ_JAOPKZ010000014.1"/>
</dbReference>
<protein>
    <submittedName>
        <fullName evidence="1">Poly-gamma-glutamate hydrolase family protein</fullName>
    </submittedName>
</protein>
<name>A0ABT2QS04_9STAP</name>
<reference evidence="1 2" key="1">
    <citation type="journal article" date="2023" name="Int. J. Syst. Evol. Microbiol.">
        <title>Streptococcus sciuri sp. nov., Staphylococcus marylandisciuri sp. nov. and Staphylococcus americanisciuri sp. nov., isolated from faeces of eastern grey squirrel (Sciurus carolinensis).</title>
        <authorList>
            <person name="Volokhov D.V."/>
            <person name="Zagorodnyaya T.A."/>
            <person name="Furtak V.A."/>
            <person name="Nattanmai G."/>
            <person name="Randall L."/>
            <person name="Jose S."/>
            <person name="Gao Y."/>
            <person name="Eisenberg T."/>
            <person name="Delmonte P."/>
            <person name="Blom J."/>
            <person name="Mitchell K.K."/>
        </authorList>
    </citation>
    <scope>NUCLEOTIDE SEQUENCE [LARGE SCALE GENOMIC DNA]</scope>
    <source>
        <strain evidence="1 2">SQ8-PEA</strain>
    </source>
</reference>
<dbReference type="Proteomes" id="UP001209553">
    <property type="component" value="Unassembled WGS sequence"/>
</dbReference>
<dbReference type="Pfam" id="PF05908">
    <property type="entry name" value="Gamma_PGA_hydro"/>
    <property type="match status" value="1"/>
</dbReference>
<evidence type="ECO:0000313" key="1">
    <source>
        <dbReference type="EMBL" id="MCU5746771.1"/>
    </source>
</evidence>
<accession>A0ABT2QS04</accession>
<keyword evidence="2" id="KW-1185">Reference proteome</keyword>
<dbReference type="EMBL" id="JAOPKZ010000014">
    <property type="protein sequence ID" value="MCU5746771.1"/>
    <property type="molecule type" value="Genomic_DNA"/>
</dbReference>
<comment type="caution">
    <text evidence="1">The sequence shown here is derived from an EMBL/GenBank/DDBJ whole genome shotgun (WGS) entry which is preliminary data.</text>
</comment>
<sequence length="208" mass="24143">MVDQYDSMSELMKQTTENRDWKIITRHRSSHVLVTAVHGGAIERGTTELASLTATKGSYDYYTFKAIRKNHNQMLHVTSRHYDEPQLLKMVKDKTVIISLHGCKGTKETVYIGGKDLGLREILQKELEKNNFRVKEAPEYIDGMDDDNFVNCGETNKGVQLELTEPLRKSFFKNKKYDLHNRENQDNWSARLYDFADSIISSINKYEQ</sequence>
<organism evidence="1 2">
    <name type="scientific">Staphylococcus marylandisciuri</name>
    <dbReference type="NCBI Taxonomy" id="2981529"/>
    <lineage>
        <taxon>Bacteria</taxon>
        <taxon>Bacillati</taxon>
        <taxon>Bacillota</taxon>
        <taxon>Bacilli</taxon>
        <taxon>Bacillales</taxon>
        <taxon>Staphylococcaceae</taxon>
        <taxon>Staphylococcus</taxon>
    </lineage>
</organism>
<dbReference type="Gene3D" id="3.40.630.100">
    <property type="entry name" value="Poly-gamma-glutamate hydrolase, zinc-binding motif"/>
    <property type="match status" value="1"/>
</dbReference>
<dbReference type="InterPro" id="IPR008585">
    <property type="entry name" value="Gamma_PGA_hydro"/>
</dbReference>
<evidence type="ECO:0000313" key="2">
    <source>
        <dbReference type="Proteomes" id="UP001209553"/>
    </source>
</evidence>